<reference evidence="9" key="1">
    <citation type="submission" date="2015-08" db="EMBL/GenBank/DDBJ databases">
        <title>Complete genome sequence of Rothia mucilaginosa strain NUM-Rm6536.</title>
        <authorList>
            <person name="Nambu T."/>
        </authorList>
    </citation>
    <scope>NUCLEOTIDE SEQUENCE [LARGE SCALE GENOMIC DNA]</scope>
    <source>
        <strain evidence="9">NUM-Rm6536</strain>
    </source>
</reference>
<dbReference type="EMBL" id="AP014938">
    <property type="protein sequence ID" value="BAS20961.1"/>
    <property type="molecule type" value="Genomic_DNA"/>
</dbReference>
<organism evidence="8">
    <name type="scientific">Rothia mucilaginosa</name>
    <dbReference type="NCBI Taxonomy" id="43675"/>
    <lineage>
        <taxon>Bacteria</taxon>
        <taxon>Bacillati</taxon>
        <taxon>Actinomycetota</taxon>
        <taxon>Actinomycetes</taxon>
        <taxon>Micrococcales</taxon>
        <taxon>Micrococcaceae</taxon>
        <taxon>Rothia</taxon>
    </lineage>
</organism>
<sequence>MPKIQNMGASTPTLVAHPTREALAADAVTRILDIIEHVLSERTIAHISLTGGTMGIATLKAWAENERVKDIDWSRVHFWFSDERYVPERSPERNDGQAIEALLAPLLSHGLVVGNVHRMGPSDIFTGLEAAAEHYAFEMRDYAGSAPAVSVQMPEGATELPLAGGHGGGAGHEHGGSGGCGCGGGGCGGGGCGSSAPEQSIEETTLDEFDAEAAEPAGGCGCGGGGCGGGGGGQWPAPVFDITLLGMGPDGHIASLFPGRKQVLLGTGLPEDPVEGGKAVTVMVSDSPKPPAERVSVTLPIINNSRHVFFLITGEDKQDATSRLLAGAKLDAEDLNAELLLETPAVGARGKKQTLIFATEESLAPENRP</sequence>
<feature type="domain" description="Glucosamine/galactosamine-6-phosphate isomerase" evidence="7">
    <location>
        <begin position="237"/>
        <end position="329"/>
    </location>
</feature>
<evidence type="ECO:0000256" key="1">
    <source>
        <dbReference type="ARBA" id="ARBA00000832"/>
    </source>
</evidence>
<evidence type="ECO:0000256" key="6">
    <source>
        <dbReference type="ARBA" id="ARBA00020337"/>
    </source>
</evidence>
<name>A0A0K2S1G1_9MICC</name>
<comment type="pathway">
    <text evidence="3">Carbohydrate degradation; pentose phosphate pathway; D-ribulose 5-phosphate from D-glucose 6-phosphate (oxidative stage): step 2/3.</text>
</comment>
<proteinExistence type="inferred from homology"/>
<dbReference type="InterPro" id="IPR039104">
    <property type="entry name" value="6PGL"/>
</dbReference>
<accession>A0A0K2S1G1</accession>
<dbReference type="GO" id="GO:0006098">
    <property type="term" value="P:pentose-phosphate shunt"/>
    <property type="evidence" value="ECO:0007669"/>
    <property type="project" value="UniProtKB-UniPathway"/>
</dbReference>
<evidence type="ECO:0000256" key="2">
    <source>
        <dbReference type="ARBA" id="ARBA00002681"/>
    </source>
</evidence>
<dbReference type="AlphaFoldDB" id="A0A0K2S1G1"/>
<dbReference type="InterPro" id="IPR005900">
    <property type="entry name" value="6-phosphogluconolactonase_DevB"/>
</dbReference>
<dbReference type="Gene3D" id="3.40.50.1360">
    <property type="match status" value="2"/>
</dbReference>
<evidence type="ECO:0000256" key="5">
    <source>
        <dbReference type="ARBA" id="ARBA00013198"/>
    </source>
</evidence>
<evidence type="ECO:0000259" key="7">
    <source>
        <dbReference type="Pfam" id="PF01182"/>
    </source>
</evidence>
<dbReference type="RefSeq" id="WP_060824829.1">
    <property type="nucleotide sequence ID" value="NZ_AP014938.1"/>
</dbReference>
<gene>
    <name evidence="8" type="ORF">RM6536_1714</name>
</gene>
<evidence type="ECO:0000313" key="8">
    <source>
        <dbReference type="EMBL" id="BAS20961.1"/>
    </source>
</evidence>
<dbReference type="CDD" id="cd01400">
    <property type="entry name" value="6PGL"/>
    <property type="match status" value="1"/>
</dbReference>
<feature type="domain" description="Glucosamine/galactosamine-6-phosphate isomerase" evidence="7">
    <location>
        <begin position="19"/>
        <end position="147"/>
    </location>
</feature>
<comment type="catalytic activity">
    <reaction evidence="1">
        <text>6-phospho-D-glucono-1,5-lactone + H2O = 6-phospho-D-gluconate + H(+)</text>
        <dbReference type="Rhea" id="RHEA:12556"/>
        <dbReference type="ChEBI" id="CHEBI:15377"/>
        <dbReference type="ChEBI" id="CHEBI:15378"/>
        <dbReference type="ChEBI" id="CHEBI:57955"/>
        <dbReference type="ChEBI" id="CHEBI:58759"/>
        <dbReference type="EC" id="3.1.1.31"/>
    </reaction>
</comment>
<dbReference type="GO" id="GO:0017057">
    <property type="term" value="F:6-phosphogluconolactonase activity"/>
    <property type="evidence" value="ECO:0007669"/>
    <property type="project" value="UniProtKB-EC"/>
</dbReference>
<dbReference type="InterPro" id="IPR006148">
    <property type="entry name" value="Glc/Gal-6P_isomerase"/>
</dbReference>
<comment type="function">
    <text evidence="2">Hydrolysis of 6-phosphogluconolactone to 6-phosphogluconate.</text>
</comment>
<dbReference type="InterPro" id="IPR037171">
    <property type="entry name" value="NagB/RpiA_transferase-like"/>
</dbReference>
<dbReference type="PANTHER" id="PTHR11054">
    <property type="entry name" value="6-PHOSPHOGLUCONOLACTONASE"/>
    <property type="match status" value="1"/>
</dbReference>
<dbReference type="Proteomes" id="UP000066203">
    <property type="component" value="Chromosome"/>
</dbReference>
<dbReference type="GO" id="GO:0005975">
    <property type="term" value="P:carbohydrate metabolic process"/>
    <property type="evidence" value="ECO:0007669"/>
    <property type="project" value="InterPro"/>
</dbReference>
<dbReference type="SUPFAM" id="SSF100950">
    <property type="entry name" value="NagB/RpiA/CoA transferase-like"/>
    <property type="match status" value="2"/>
</dbReference>
<evidence type="ECO:0000256" key="3">
    <source>
        <dbReference type="ARBA" id="ARBA00004961"/>
    </source>
</evidence>
<protein>
    <recommendedName>
        <fullName evidence="6">6-phosphogluconolactonase</fullName>
        <ecNumber evidence="5">3.1.1.31</ecNumber>
    </recommendedName>
</protein>
<dbReference type="Pfam" id="PF01182">
    <property type="entry name" value="Glucosamine_iso"/>
    <property type="match status" value="2"/>
</dbReference>
<comment type="similarity">
    <text evidence="4">Belongs to the glucosamine/galactosamine-6-phosphate isomerase family. 6-phosphogluconolactonase subfamily.</text>
</comment>
<evidence type="ECO:0000256" key="4">
    <source>
        <dbReference type="ARBA" id="ARBA00010662"/>
    </source>
</evidence>
<evidence type="ECO:0000313" key="9">
    <source>
        <dbReference type="Proteomes" id="UP000066203"/>
    </source>
</evidence>
<dbReference type="PANTHER" id="PTHR11054:SF0">
    <property type="entry name" value="6-PHOSPHOGLUCONOLACTONASE"/>
    <property type="match status" value="1"/>
</dbReference>
<dbReference type="EC" id="3.1.1.31" evidence="5"/>
<dbReference type="PATRIC" id="fig|43675.28.peg.1756"/>
<dbReference type="UniPathway" id="UPA00115">
    <property type="reaction ID" value="UER00409"/>
</dbReference>